<keyword evidence="1" id="KW-1133">Transmembrane helix</keyword>
<gene>
    <name evidence="2" type="primary">dsrJ</name>
    <name evidence="2" type="ORF">KI810_00080</name>
</gene>
<name>A0ABS5S7V0_9BACT</name>
<keyword evidence="3" id="KW-1185">Reference proteome</keyword>
<proteinExistence type="predicted"/>
<dbReference type="RefSeq" id="WP_214173456.1">
    <property type="nucleotide sequence ID" value="NZ_JAHCVK010000001.1"/>
</dbReference>
<comment type="caution">
    <text evidence="2">The sequence shown here is derived from an EMBL/GenBank/DDBJ whole genome shotgun (WGS) entry which is preliminary data.</text>
</comment>
<dbReference type="EMBL" id="JAHCVK010000001">
    <property type="protein sequence ID" value="MBT0651438.1"/>
    <property type="molecule type" value="Genomic_DNA"/>
</dbReference>
<dbReference type="SUPFAM" id="SSF48695">
    <property type="entry name" value="Multiheme cytochromes"/>
    <property type="match status" value="1"/>
</dbReference>
<dbReference type="InterPro" id="IPR036280">
    <property type="entry name" value="Multihaem_cyt_sf"/>
</dbReference>
<reference evidence="2 3" key="1">
    <citation type="submission" date="2021-05" db="EMBL/GenBank/DDBJ databases">
        <title>The draft genome of Geobacter luticola JCM 17780.</title>
        <authorList>
            <person name="Xu Z."/>
            <person name="Masuda Y."/>
            <person name="Itoh H."/>
            <person name="Senoo K."/>
        </authorList>
    </citation>
    <scope>NUCLEOTIDE SEQUENCE [LARGE SCALE GENOMIC DNA]</scope>
    <source>
        <strain evidence="2 3">JCM 17780</strain>
    </source>
</reference>
<evidence type="ECO:0000313" key="2">
    <source>
        <dbReference type="EMBL" id="MBT0651438.1"/>
    </source>
</evidence>
<keyword evidence="1" id="KW-0812">Transmembrane</keyword>
<protein>
    <submittedName>
        <fullName evidence="2">Sulfate reduction electron transfer complex DsrMKJOP subunit DsrJ</fullName>
    </submittedName>
</protein>
<dbReference type="NCBIfam" id="NF038038">
    <property type="entry name" value="cytoc_DsrJ"/>
    <property type="match status" value="1"/>
</dbReference>
<sequence>MGDRPLIYGGLCLFVALVTFPVWKGVAAQSSTKGPEVKAVVDKKQCVAPRAYMREAHMELLVAWRDGKVRRQERHYTARDGTVYNVSLTGTCLTQCHGSKEKFCDSCHEYAGVSAPNCWGCHTSPPAEPAKMAAAAAGEMR</sequence>
<organism evidence="2 3">
    <name type="scientific">Geomobilimonas luticola</name>
    <dbReference type="NCBI Taxonomy" id="1114878"/>
    <lineage>
        <taxon>Bacteria</taxon>
        <taxon>Pseudomonadati</taxon>
        <taxon>Thermodesulfobacteriota</taxon>
        <taxon>Desulfuromonadia</taxon>
        <taxon>Geobacterales</taxon>
        <taxon>Geobacteraceae</taxon>
        <taxon>Geomobilimonas</taxon>
    </lineage>
</organism>
<evidence type="ECO:0000313" key="3">
    <source>
        <dbReference type="Proteomes" id="UP000756860"/>
    </source>
</evidence>
<keyword evidence="1" id="KW-0472">Membrane</keyword>
<dbReference type="Proteomes" id="UP000756860">
    <property type="component" value="Unassembled WGS sequence"/>
</dbReference>
<evidence type="ECO:0000256" key="1">
    <source>
        <dbReference type="SAM" id="Phobius"/>
    </source>
</evidence>
<dbReference type="InterPro" id="IPR047668">
    <property type="entry name" value="DsrJ"/>
</dbReference>
<accession>A0ABS5S7V0</accession>
<feature type="transmembrane region" description="Helical" evidence="1">
    <location>
        <begin position="6"/>
        <end position="23"/>
    </location>
</feature>